<dbReference type="RefSeq" id="WP_338293436.1">
    <property type="nucleotide sequence ID" value="NZ_AP027272.1"/>
</dbReference>
<dbReference type="PRINTS" id="PR00131">
    <property type="entry name" value="GLHYDRLASE1"/>
</dbReference>
<dbReference type="PANTHER" id="PTHR10353:SF36">
    <property type="entry name" value="LP05116P"/>
    <property type="match status" value="1"/>
</dbReference>
<organism evidence="12 13">
    <name type="scientific">Planctobacterium marinum</name>
    <dbReference type="NCBI Taxonomy" id="1631968"/>
    <lineage>
        <taxon>Bacteria</taxon>
        <taxon>Pseudomonadati</taxon>
        <taxon>Pseudomonadota</taxon>
        <taxon>Gammaproteobacteria</taxon>
        <taxon>Alteromonadales</taxon>
        <taxon>Alteromonadaceae</taxon>
        <taxon>Planctobacterium</taxon>
    </lineage>
</organism>
<evidence type="ECO:0000256" key="10">
    <source>
        <dbReference type="PIRSR" id="PIRSR617736-2"/>
    </source>
</evidence>
<proteinExistence type="inferred from homology"/>
<dbReference type="AlphaFoldDB" id="A0AA48KTD4"/>
<keyword evidence="5" id="KW-0136">Cellulose degradation</keyword>
<dbReference type="InterPro" id="IPR017853">
    <property type="entry name" value="GH"/>
</dbReference>
<keyword evidence="13" id="KW-1185">Reference proteome</keyword>
<dbReference type="InterPro" id="IPR033132">
    <property type="entry name" value="GH_1_N_CS"/>
</dbReference>
<accession>A0AA48KTD4</accession>
<dbReference type="Proteomes" id="UP001333710">
    <property type="component" value="Chromosome"/>
</dbReference>
<evidence type="ECO:0000256" key="1">
    <source>
        <dbReference type="ARBA" id="ARBA00000448"/>
    </source>
</evidence>
<evidence type="ECO:0000256" key="5">
    <source>
        <dbReference type="ARBA" id="ARBA00023001"/>
    </source>
</evidence>
<dbReference type="Pfam" id="PF00232">
    <property type="entry name" value="Glyco_hydro_1"/>
    <property type="match status" value="1"/>
</dbReference>
<feature type="active site" description="Proton donor" evidence="9">
    <location>
        <position position="161"/>
    </location>
</feature>
<dbReference type="SUPFAM" id="SSF51445">
    <property type="entry name" value="(Trans)glycosidases"/>
    <property type="match status" value="1"/>
</dbReference>
<protein>
    <recommendedName>
        <fullName evidence="3 11">Beta-glucosidase</fullName>
        <ecNumber evidence="3 11">3.2.1.21</ecNumber>
    </recommendedName>
</protein>
<feature type="active site" description="Nucleophile" evidence="9">
    <location>
        <position position="353"/>
    </location>
</feature>
<feature type="binding site" evidence="10">
    <location>
        <position position="160"/>
    </location>
    <ligand>
        <name>substrate</name>
    </ligand>
</feature>
<feature type="binding site" evidence="10">
    <location>
        <position position="400"/>
    </location>
    <ligand>
        <name>substrate</name>
    </ligand>
</feature>
<evidence type="ECO:0000256" key="3">
    <source>
        <dbReference type="ARBA" id="ARBA00012744"/>
    </source>
</evidence>
<feature type="binding site" evidence="10">
    <location>
        <position position="15"/>
    </location>
    <ligand>
        <name>substrate</name>
    </ligand>
</feature>
<feature type="binding site" evidence="10">
    <location>
        <position position="116"/>
    </location>
    <ligand>
        <name>substrate</name>
    </ligand>
</feature>
<dbReference type="KEGG" id="pmaw:MACH26_29500"/>
<keyword evidence="4 11" id="KW-0378">Hydrolase</keyword>
<gene>
    <name evidence="12" type="ORF">MACH26_29500</name>
</gene>
<dbReference type="InterPro" id="IPR017736">
    <property type="entry name" value="Glyco_hydro_1_beta-glucosidase"/>
</dbReference>
<evidence type="ECO:0000256" key="2">
    <source>
        <dbReference type="ARBA" id="ARBA00010838"/>
    </source>
</evidence>
<keyword evidence="7 11" id="KW-0326">Glycosidase</keyword>
<reference evidence="12" key="1">
    <citation type="submission" date="2023-01" db="EMBL/GenBank/DDBJ databases">
        <title>Complete genome sequence of Planctobacterium marinum strain Dej080120_11.</title>
        <authorList>
            <person name="Ueki S."/>
            <person name="Maruyama F."/>
        </authorList>
    </citation>
    <scope>NUCLEOTIDE SEQUENCE</scope>
    <source>
        <strain evidence="12">Dej080120_11</strain>
    </source>
</reference>
<comment type="catalytic activity">
    <reaction evidence="1 11">
        <text>Hydrolysis of terminal, non-reducing beta-D-glucosyl residues with release of beta-D-glucose.</text>
        <dbReference type="EC" id="3.2.1.21"/>
    </reaction>
</comment>
<dbReference type="FunFam" id="3.20.20.80:FF:000004">
    <property type="entry name" value="Beta-glucosidase 6-phospho-beta-glucosidase"/>
    <property type="match status" value="1"/>
</dbReference>
<dbReference type="PROSITE" id="PS00653">
    <property type="entry name" value="GLYCOSYL_HYDROL_F1_2"/>
    <property type="match status" value="1"/>
</dbReference>
<dbReference type="EMBL" id="AP027272">
    <property type="protein sequence ID" value="BDX07429.1"/>
    <property type="molecule type" value="Genomic_DNA"/>
</dbReference>
<dbReference type="PANTHER" id="PTHR10353">
    <property type="entry name" value="GLYCOSYL HYDROLASE"/>
    <property type="match status" value="1"/>
</dbReference>
<dbReference type="InterPro" id="IPR001360">
    <property type="entry name" value="Glyco_hydro_1"/>
</dbReference>
<comment type="similarity">
    <text evidence="2 11">Belongs to the glycosyl hydrolase 1 family.</text>
</comment>
<evidence type="ECO:0000256" key="4">
    <source>
        <dbReference type="ARBA" id="ARBA00022801"/>
    </source>
</evidence>
<evidence type="ECO:0000256" key="11">
    <source>
        <dbReference type="RuleBase" id="RU361175"/>
    </source>
</evidence>
<dbReference type="Gene3D" id="3.20.20.80">
    <property type="entry name" value="Glycosidases"/>
    <property type="match status" value="1"/>
</dbReference>
<feature type="binding site" evidence="10">
    <location>
        <position position="298"/>
    </location>
    <ligand>
        <name>substrate</name>
    </ligand>
</feature>
<evidence type="ECO:0000256" key="9">
    <source>
        <dbReference type="PIRSR" id="PIRSR617736-1"/>
    </source>
</evidence>
<dbReference type="GO" id="GO:0005829">
    <property type="term" value="C:cytosol"/>
    <property type="evidence" value="ECO:0007669"/>
    <property type="project" value="TreeGrafter"/>
</dbReference>
<dbReference type="NCBIfam" id="TIGR03356">
    <property type="entry name" value="BGL"/>
    <property type="match status" value="1"/>
</dbReference>
<feature type="binding site" evidence="10">
    <location>
        <begin position="407"/>
        <end position="408"/>
    </location>
    <ligand>
        <name>substrate</name>
    </ligand>
</feature>
<evidence type="ECO:0000256" key="8">
    <source>
        <dbReference type="ARBA" id="ARBA00023326"/>
    </source>
</evidence>
<evidence type="ECO:0000256" key="7">
    <source>
        <dbReference type="ARBA" id="ARBA00023295"/>
    </source>
</evidence>
<name>A0AA48KTD4_9ALTE</name>
<evidence type="ECO:0000256" key="6">
    <source>
        <dbReference type="ARBA" id="ARBA00023277"/>
    </source>
</evidence>
<sequence length="446" mass="50808">MSKPFVWGAAAASFQIEGSLNGEGRGPCVWDMFCNEPGNVRFKHHGNNACNHIELMQQDVDIMAEIGLQAYRFSISWPRVLPQGTGQINRAGLDFYDRLVDTLLAKGIAPWTTLFHWDYPYQLYLRGGWLNPDSSDWFAEYTQIIVERLSDRVSHWMTLNEPQCFIHFGHHTAYHAPGLKLGFKEVLTAAHNALLAHGKAVQVIRAHSHSTATIGAAPVGHVYVPDNTSPECIAAAKQATFAVQKQDCWNNTWFADPMFLGHYPEDGLALHEAFLPDFQTNDMDTICQPLDFYGANIYTAEQITTDGKGKTRLVPSHDGDRFTSMDWHVVPESLYWASKFFNERYKVPVIITENGMANHDWVDENGRVQDPQRIILLKEYTDALLKARAEGVAIDGYFAWSIMDNFEWALGYDRRFGLVHVDYQTMKRTIKDSGYWYKERIKTSID</sequence>
<keyword evidence="8" id="KW-0624">Polysaccharide degradation</keyword>
<keyword evidence="6" id="KW-0119">Carbohydrate metabolism</keyword>
<dbReference type="EC" id="3.2.1.21" evidence="3 11"/>
<dbReference type="GO" id="GO:0030245">
    <property type="term" value="P:cellulose catabolic process"/>
    <property type="evidence" value="ECO:0007669"/>
    <property type="project" value="UniProtKB-KW"/>
</dbReference>
<dbReference type="GO" id="GO:0008422">
    <property type="term" value="F:beta-glucosidase activity"/>
    <property type="evidence" value="ECO:0007669"/>
    <property type="project" value="UniProtKB-EC"/>
</dbReference>
<evidence type="ECO:0000313" key="13">
    <source>
        <dbReference type="Proteomes" id="UP001333710"/>
    </source>
</evidence>
<evidence type="ECO:0000313" key="12">
    <source>
        <dbReference type="EMBL" id="BDX07429.1"/>
    </source>
</evidence>